<name>A0A7J7JA82_BUGNE</name>
<gene>
    <name evidence="1" type="ORF">EB796_018800</name>
</gene>
<protein>
    <submittedName>
        <fullName evidence="1">Uncharacterized protein</fullName>
    </submittedName>
</protein>
<dbReference type="Proteomes" id="UP000593567">
    <property type="component" value="Unassembled WGS sequence"/>
</dbReference>
<evidence type="ECO:0000313" key="1">
    <source>
        <dbReference type="EMBL" id="KAF6022887.1"/>
    </source>
</evidence>
<sequence length="136" mass="15117">MHIMNLGNNGHWKAEILPVARFGSNTAAYKHNKPGDLNYDADTLDVLTELFDNADNNIPDDILNTQTTRGSPQVPHVDKLVPNHTLPDSPPYSALKRILLITISCSPRQPVQKHLTRVPGIIRGGLLTQPTLSRRR</sequence>
<dbReference type="EMBL" id="VXIV02002793">
    <property type="protein sequence ID" value="KAF6022887.1"/>
    <property type="molecule type" value="Genomic_DNA"/>
</dbReference>
<proteinExistence type="predicted"/>
<keyword evidence="2" id="KW-1185">Reference proteome</keyword>
<dbReference type="AlphaFoldDB" id="A0A7J7JA82"/>
<accession>A0A7J7JA82</accession>
<reference evidence="1" key="1">
    <citation type="submission" date="2020-06" db="EMBL/GenBank/DDBJ databases">
        <title>Draft genome of Bugula neritina, a colonial animal packing powerful symbionts and potential medicines.</title>
        <authorList>
            <person name="Rayko M."/>
        </authorList>
    </citation>
    <scope>NUCLEOTIDE SEQUENCE [LARGE SCALE GENOMIC DNA]</scope>
    <source>
        <strain evidence="1">Kwan_BN1</strain>
    </source>
</reference>
<comment type="caution">
    <text evidence="1">The sequence shown here is derived from an EMBL/GenBank/DDBJ whole genome shotgun (WGS) entry which is preliminary data.</text>
</comment>
<organism evidence="1 2">
    <name type="scientific">Bugula neritina</name>
    <name type="common">Brown bryozoan</name>
    <name type="synonym">Sertularia neritina</name>
    <dbReference type="NCBI Taxonomy" id="10212"/>
    <lineage>
        <taxon>Eukaryota</taxon>
        <taxon>Metazoa</taxon>
        <taxon>Spiralia</taxon>
        <taxon>Lophotrochozoa</taxon>
        <taxon>Bryozoa</taxon>
        <taxon>Gymnolaemata</taxon>
        <taxon>Cheilostomatida</taxon>
        <taxon>Flustrina</taxon>
        <taxon>Buguloidea</taxon>
        <taxon>Bugulidae</taxon>
        <taxon>Bugula</taxon>
    </lineage>
</organism>
<evidence type="ECO:0000313" key="2">
    <source>
        <dbReference type="Proteomes" id="UP000593567"/>
    </source>
</evidence>